<evidence type="ECO:0000256" key="2">
    <source>
        <dbReference type="ARBA" id="ARBA00022963"/>
    </source>
</evidence>
<evidence type="ECO:0000313" key="7">
    <source>
        <dbReference type="EMBL" id="CAE6455458.1"/>
    </source>
</evidence>
<evidence type="ECO:0000256" key="1">
    <source>
        <dbReference type="ARBA" id="ARBA00022801"/>
    </source>
</evidence>
<dbReference type="InterPro" id="IPR011990">
    <property type="entry name" value="TPR-like_helical_dom_sf"/>
</dbReference>
<evidence type="ECO:0000256" key="3">
    <source>
        <dbReference type="ARBA" id="ARBA00023098"/>
    </source>
</evidence>
<dbReference type="Gene3D" id="3.40.1090.10">
    <property type="entry name" value="Cytosolic phospholipase A2 catalytic domain"/>
    <property type="match status" value="1"/>
</dbReference>
<dbReference type="Proteomes" id="UP000663846">
    <property type="component" value="Unassembled WGS sequence"/>
</dbReference>
<dbReference type="GO" id="GO:0016020">
    <property type="term" value="C:membrane"/>
    <property type="evidence" value="ECO:0007669"/>
    <property type="project" value="TreeGrafter"/>
</dbReference>
<feature type="compositionally biased region" description="Basic and acidic residues" evidence="5">
    <location>
        <begin position="147"/>
        <end position="156"/>
    </location>
</feature>
<dbReference type="SUPFAM" id="SSF48452">
    <property type="entry name" value="TPR-like"/>
    <property type="match status" value="1"/>
</dbReference>
<sequence>MLLIDDGMEHMQEAEQLLVDIQRLCERQREACRDLYERHVDFQSQLRFVKDRKPHSDEDLDFCREGGEMELHTIIEFFNLLIHTTNISRPRSWFERNKIITSLRALNEAYSRGIAHIHTFLPESHALFQPPPSPQTALDPDSTSPAHEYDLVDSKEPSFSGEPRSGGGHSDSLAKPGVKEPPLYNSDVSGTVGLQDWGSSIAGSSMQAGYVGDSDNSKAREGKDARDDGLQNAYKQVVEPISQQPTAKHGINILCIGKLDGGGIRGLSSLLLLKEVMARLQNLEGQGTEPVNPADWFDVIAGTGTGGIIGCMLGKLGMSIEEAIESYTKLTEAAFSSKQRGGISVASTRKSTELKEFLQSIVRDATGRRDTKIMTERMSKSGVCNTIVFAMSKHNINASTPILFRSYLPKANRAPDCTIWEALYATMAHPDFFKSIEIAENSVNYSFIGGELGNSNPIAHLLTEVRELYPGRHVSCILSIGAGHAHTIQIPDSGRHPVSFAMRAMATDSERVAEEMARRFQETRGVYFRFNVDQGIQDVEADDWEKLSIVGAHTRAYMNKFEVNRGMHEAVKAIHCRNAALAVGCIDGRVLHNQELAIIKNCPIPSAYYTGRVKESQRIGACIVNSSNQQRVCVIHGLGGAGKSQLAFKAVEQNHHHWSHIIYVDATSRETIEGTLRNFAKAKRFGTTYTDTLQWLQGTKDSWLLVFDGADELDLDILPYFPSCYHGSILITTRLEARTGLAKPPESVHHVSSMDLGDATSLLLRVVHRRDPHQSHKPSDKTDANDLVRDFGCLALAIVHAGAYIAHSIGMSISDYRKMFLKRRQQTLERYKTLPKSSKFDDYGKTVYTTWNMCYELLEHRGKHNAQELLWLIAFLHHDGLTKAMFQYATTNISRYAPAFPMSRLEKDAYIYLHRYLLQSVGPNDVDNIEGWAESSFMEIISELAAYSLVEYDRANSSYNIHVLVQDWARTIVPHERDISLERTASLVAISIGLKDDPTSRAFRIGLGQHVIKILSESSNLYREDSGHWAVNPNHAACFANVFKAMGLWREEERLRVLVRDSREKELGPEDPITLQSLDDLAHNYRNQGQMDAAESMYNEVLEVRRRLYWNTHGEEHDNIQASKTYLASLYQYQGRLREALSFWEDVVQGYKISKGGNHSETLACMSNLADTYCGLKQLDKAEDLRKHILDLMPDSHSDKPVCVRKLSEILELQEKWEAAEKLLIGSREVLNIQWGERHPNAIESQQHLHDFRLRRLSLPPKHNDCPSSSSMSL</sequence>
<dbReference type="GO" id="GO:0046486">
    <property type="term" value="P:glycerolipid metabolic process"/>
    <property type="evidence" value="ECO:0007669"/>
    <property type="project" value="UniProtKB-ARBA"/>
</dbReference>
<dbReference type="Pfam" id="PF01734">
    <property type="entry name" value="Patatin"/>
    <property type="match status" value="1"/>
</dbReference>
<dbReference type="GO" id="GO:0019369">
    <property type="term" value="P:arachidonate metabolic process"/>
    <property type="evidence" value="ECO:0007669"/>
    <property type="project" value="TreeGrafter"/>
</dbReference>
<dbReference type="InterPro" id="IPR016035">
    <property type="entry name" value="Acyl_Trfase/lysoPLipase"/>
</dbReference>
<reference evidence="7" key="1">
    <citation type="submission" date="2021-01" db="EMBL/GenBank/DDBJ databases">
        <authorList>
            <person name="Kaushik A."/>
        </authorList>
    </citation>
    <scope>NUCLEOTIDE SEQUENCE</scope>
    <source>
        <strain evidence="7">AG1-1C</strain>
    </source>
</reference>
<comment type="caution">
    <text evidence="7">The sequence shown here is derived from an EMBL/GenBank/DDBJ whole genome shotgun (WGS) entry which is preliminary data.</text>
</comment>
<feature type="region of interest" description="Disordered" evidence="5">
    <location>
        <begin position="205"/>
        <end position="228"/>
    </location>
</feature>
<dbReference type="Pfam" id="PF00931">
    <property type="entry name" value="NB-ARC"/>
    <property type="match status" value="1"/>
</dbReference>
<evidence type="ECO:0000259" key="6">
    <source>
        <dbReference type="PROSITE" id="PS51635"/>
    </source>
</evidence>
<dbReference type="Pfam" id="PF13424">
    <property type="entry name" value="TPR_12"/>
    <property type="match status" value="1"/>
</dbReference>
<keyword evidence="2" id="KW-0442">Lipid degradation</keyword>
<protein>
    <recommendedName>
        <fullName evidence="6">PNPLA domain-containing protein</fullName>
    </recommendedName>
</protein>
<dbReference type="EMBL" id="CAJMWS010000620">
    <property type="protein sequence ID" value="CAE6455458.1"/>
    <property type="molecule type" value="Genomic_DNA"/>
</dbReference>
<feature type="region of interest" description="Disordered" evidence="5">
    <location>
        <begin position="125"/>
        <end position="186"/>
    </location>
</feature>
<accession>A0A8H3GLQ4</accession>
<dbReference type="GO" id="GO:0016042">
    <property type="term" value="P:lipid catabolic process"/>
    <property type="evidence" value="ECO:0007669"/>
    <property type="project" value="UniProtKB-KW"/>
</dbReference>
<dbReference type="Pfam" id="PF13374">
    <property type="entry name" value="TPR_10"/>
    <property type="match status" value="1"/>
</dbReference>
<feature type="domain" description="PNPLA" evidence="6">
    <location>
        <begin position="257"/>
        <end position="462"/>
    </location>
</feature>
<organism evidence="7 8">
    <name type="scientific">Rhizoctonia solani</name>
    <dbReference type="NCBI Taxonomy" id="456999"/>
    <lineage>
        <taxon>Eukaryota</taxon>
        <taxon>Fungi</taxon>
        <taxon>Dikarya</taxon>
        <taxon>Basidiomycota</taxon>
        <taxon>Agaricomycotina</taxon>
        <taxon>Agaricomycetes</taxon>
        <taxon>Cantharellales</taxon>
        <taxon>Ceratobasidiaceae</taxon>
        <taxon>Rhizoctonia</taxon>
    </lineage>
</organism>
<evidence type="ECO:0000313" key="8">
    <source>
        <dbReference type="Proteomes" id="UP000663846"/>
    </source>
</evidence>
<name>A0A8H3GLQ4_9AGAM</name>
<dbReference type="SUPFAM" id="SSF52540">
    <property type="entry name" value="P-loop containing nucleoside triphosphate hydrolases"/>
    <property type="match status" value="1"/>
</dbReference>
<dbReference type="Gene3D" id="1.25.40.10">
    <property type="entry name" value="Tetratricopeptide repeat domain"/>
    <property type="match status" value="1"/>
</dbReference>
<comment type="caution">
    <text evidence="4">Lacks conserved residue(s) required for the propagation of feature annotation.</text>
</comment>
<dbReference type="InterPro" id="IPR002641">
    <property type="entry name" value="PNPLA_dom"/>
</dbReference>
<dbReference type="InterPro" id="IPR027417">
    <property type="entry name" value="P-loop_NTPase"/>
</dbReference>
<dbReference type="GO" id="GO:0047499">
    <property type="term" value="F:calcium-independent phospholipase A2 activity"/>
    <property type="evidence" value="ECO:0007669"/>
    <property type="project" value="TreeGrafter"/>
</dbReference>
<keyword evidence="1" id="KW-0378">Hydrolase</keyword>
<gene>
    <name evidence="7" type="ORF">RDB_LOCUS151670</name>
</gene>
<dbReference type="PANTHER" id="PTHR24185">
    <property type="entry name" value="CALCIUM-INDEPENDENT PHOSPHOLIPASE A2-GAMMA"/>
    <property type="match status" value="1"/>
</dbReference>
<proteinExistence type="predicted"/>
<dbReference type="PROSITE" id="PS51635">
    <property type="entry name" value="PNPLA"/>
    <property type="match status" value="1"/>
</dbReference>
<dbReference type="SUPFAM" id="SSF52151">
    <property type="entry name" value="FabD/lysophospholipase-like"/>
    <property type="match status" value="1"/>
</dbReference>
<evidence type="ECO:0000256" key="4">
    <source>
        <dbReference type="PROSITE-ProRule" id="PRU01161"/>
    </source>
</evidence>
<evidence type="ECO:0000256" key="5">
    <source>
        <dbReference type="SAM" id="MobiDB-lite"/>
    </source>
</evidence>
<dbReference type="Gene3D" id="3.40.50.300">
    <property type="entry name" value="P-loop containing nucleotide triphosphate hydrolases"/>
    <property type="match status" value="1"/>
</dbReference>
<dbReference type="GO" id="GO:0043531">
    <property type="term" value="F:ADP binding"/>
    <property type="evidence" value="ECO:0007669"/>
    <property type="project" value="InterPro"/>
</dbReference>
<dbReference type="PANTHER" id="PTHR24185:SF1">
    <property type="entry name" value="CALCIUM-INDEPENDENT PHOSPHOLIPASE A2-GAMMA"/>
    <property type="match status" value="1"/>
</dbReference>
<dbReference type="AlphaFoldDB" id="A0A8H3GLQ4"/>
<dbReference type="InterPro" id="IPR002182">
    <property type="entry name" value="NB-ARC"/>
</dbReference>
<feature type="compositionally biased region" description="Basic and acidic residues" evidence="5">
    <location>
        <begin position="215"/>
        <end position="228"/>
    </location>
</feature>
<feature type="short sequence motif" description="GXGXXG" evidence="4">
    <location>
        <begin position="261"/>
        <end position="266"/>
    </location>
</feature>
<keyword evidence="3" id="KW-0443">Lipid metabolism</keyword>